<evidence type="ECO:0000313" key="7">
    <source>
        <dbReference type="Proteomes" id="UP001357485"/>
    </source>
</evidence>
<feature type="region of interest" description="Disordered" evidence="5">
    <location>
        <begin position="209"/>
        <end position="239"/>
    </location>
</feature>
<dbReference type="InterPro" id="IPR020904">
    <property type="entry name" value="Sc_DH/Rdtase_CS"/>
</dbReference>
<dbReference type="PRINTS" id="PR00080">
    <property type="entry name" value="SDRFAMILY"/>
</dbReference>
<dbReference type="Pfam" id="PF13561">
    <property type="entry name" value="adh_short_C2"/>
    <property type="match status" value="1"/>
</dbReference>
<feature type="compositionally biased region" description="Low complexity" evidence="5">
    <location>
        <begin position="223"/>
        <end position="235"/>
    </location>
</feature>
<comment type="caution">
    <text evidence="6">The sequence shown here is derived from an EMBL/GenBank/DDBJ whole genome shotgun (WGS) entry which is preliminary data.</text>
</comment>
<organism evidence="6 7">
    <name type="scientific">Cryomyces antarcticus</name>
    <dbReference type="NCBI Taxonomy" id="329879"/>
    <lineage>
        <taxon>Eukaryota</taxon>
        <taxon>Fungi</taxon>
        <taxon>Dikarya</taxon>
        <taxon>Ascomycota</taxon>
        <taxon>Pezizomycotina</taxon>
        <taxon>Dothideomycetes</taxon>
        <taxon>Dothideomycetes incertae sedis</taxon>
        <taxon>Cryomyces</taxon>
    </lineage>
</organism>
<evidence type="ECO:0000313" key="6">
    <source>
        <dbReference type="EMBL" id="KAK5294141.1"/>
    </source>
</evidence>
<evidence type="ECO:0000256" key="3">
    <source>
        <dbReference type="ARBA" id="ARBA00023002"/>
    </source>
</evidence>
<name>A0ABR0M8F5_9PEZI</name>
<reference evidence="6 7" key="1">
    <citation type="submission" date="2023-08" db="EMBL/GenBank/DDBJ databases">
        <title>Black Yeasts Isolated from many extreme environments.</title>
        <authorList>
            <person name="Coleine C."/>
            <person name="Stajich J.E."/>
            <person name="Selbmann L."/>
        </authorList>
    </citation>
    <scope>NUCLEOTIDE SEQUENCE [LARGE SCALE GENOMIC DNA]</scope>
    <source>
        <strain evidence="6 7">CCFEE 536</strain>
    </source>
</reference>
<accession>A0ABR0M8F5</accession>
<evidence type="ECO:0000256" key="5">
    <source>
        <dbReference type="SAM" id="MobiDB-lite"/>
    </source>
</evidence>
<evidence type="ECO:0000256" key="4">
    <source>
        <dbReference type="RuleBase" id="RU000363"/>
    </source>
</evidence>
<dbReference type="PRINTS" id="PR00081">
    <property type="entry name" value="GDHRDH"/>
</dbReference>
<dbReference type="Gene3D" id="3.40.50.720">
    <property type="entry name" value="NAD(P)-binding Rossmann-like Domain"/>
    <property type="match status" value="1"/>
</dbReference>
<dbReference type="InterPro" id="IPR036291">
    <property type="entry name" value="NAD(P)-bd_dom_sf"/>
</dbReference>
<dbReference type="PANTHER" id="PTHR48107:SF7">
    <property type="entry name" value="RE15974P"/>
    <property type="match status" value="1"/>
</dbReference>
<evidence type="ECO:0000256" key="2">
    <source>
        <dbReference type="ARBA" id="ARBA00022857"/>
    </source>
</evidence>
<keyword evidence="2" id="KW-0521">NADP</keyword>
<dbReference type="SUPFAM" id="SSF51735">
    <property type="entry name" value="NAD(P)-binding Rossmann-fold domains"/>
    <property type="match status" value="1"/>
</dbReference>
<evidence type="ECO:0000256" key="1">
    <source>
        <dbReference type="ARBA" id="ARBA00006484"/>
    </source>
</evidence>
<protein>
    <recommendedName>
        <fullName evidence="8">NAD(P)-binding protein</fullName>
    </recommendedName>
</protein>
<comment type="similarity">
    <text evidence="1 4">Belongs to the short-chain dehydrogenases/reductases (SDR) family.</text>
</comment>
<keyword evidence="3" id="KW-0560">Oxidoreductase</keyword>
<dbReference type="PROSITE" id="PS00061">
    <property type="entry name" value="ADH_SHORT"/>
    <property type="match status" value="1"/>
</dbReference>
<keyword evidence="7" id="KW-1185">Reference proteome</keyword>
<dbReference type="PANTHER" id="PTHR48107">
    <property type="entry name" value="NADPH-DEPENDENT ALDEHYDE REDUCTASE-LIKE PROTEIN, CHLOROPLASTIC-RELATED"/>
    <property type="match status" value="1"/>
</dbReference>
<dbReference type="InterPro" id="IPR002347">
    <property type="entry name" value="SDR_fam"/>
</dbReference>
<dbReference type="EMBL" id="JAVRRA010000076">
    <property type="protein sequence ID" value="KAK5294141.1"/>
    <property type="molecule type" value="Genomic_DNA"/>
</dbReference>
<evidence type="ECO:0008006" key="8">
    <source>
        <dbReference type="Google" id="ProtNLM"/>
    </source>
</evidence>
<dbReference type="Pfam" id="PF00106">
    <property type="entry name" value="adh_short"/>
    <property type="match status" value="1"/>
</dbReference>
<proteinExistence type="inferred from homology"/>
<dbReference type="CDD" id="cd05233">
    <property type="entry name" value="SDR_c"/>
    <property type="match status" value="1"/>
</dbReference>
<dbReference type="Proteomes" id="UP001357485">
    <property type="component" value="Unassembled WGS sequence"/>
</dbReference>
<sequence length="320" mass="34021">MSKRHITIVQLSDAEHATLITYYRAAHATYRGATKGIGRAIALNLASRGASIFGTYSSPESAHHLDTLSHTVSALYNNGSHGPKGPRVTGIAANLLSPSSSTDIAAALEKEFDGHVDILVNNAAYIEGKVIGEMTPEYVHKMLLGNIEAPVLLVNELVKRNMFRPNSRIVNISADRVRAPVVGGSLYTAAKAALEALVRSWAVELGTRKGMEGTTGTVPQTPPSSSSSSSSSRPSMPQTNLTTITANAVCVGLINSHFHRTNPPERLQALKKERLPRQAVGSRIGECEDIADIVGFLCGESSRWVTGSVMSGNGGAEMIH</sequence>
<gene>
    <name evidence="6" type="ORF">LTR16_001438</name>
</gene>